<dbReference type="Proteomes" id="UP000236884">
    <property type="component" value="Chromosome"/>
</dbReference>
<dbReference type="EMBL" id="AP014946">
    <property type="protein sequence ID" value="BAT58071.1"/>
    <property type="molecule type" value="Genomic_DNA"/>
</dbReference>
<reference evidence="2 3" key="1">
    <citation type="submission" date="2015-08" db="EMBL/GenBank/DDBJ databases">
        <title>Investigation of the bacterial diversity of lava forest soil.</title>
        <authorList>
            <person name="Lee J.S."/>
        </authorList>
    </citation>
    <scope>NUCLEOTIDE SEQUENCE [LARGE SCALE GENOMIC DNA]</scope>
    <source>
        <strain evidence="2 3">GJW-30</strain>
    </source>
</reference>
<evidence type="ECO:0008006" key="4">
    <source>
        <dbReference type="Google" id="ProtNLM"/>
    </source>
</evidence>
<name>A0A0S3PQ55_9BRAD</name>
<evidence type="ECO:0000313" key="2">
    <source>
        <dbReference type="EMBL" id="BAT58071.1"/>
    </source>
</evidence>
<feature type="signal peptide" evidence="1">
    <location>
        <begin position="1"/>
        <end position="20"/>
    </location>
</feature>
<organism evidence="2 3">
    <name type="scientific">Variibacter gotjawalensis</name>
    <dbReference type="NCBI Taxonomy" id="1333996"/>
    <lineage>
        <taxon>Bacteria</taxon>
        <taxon>Pseudomonadati</taxon>
        <taxon>Pseudomonadota</taxon>
        <taxon>Alphaproteobacteria</taxon>
        <taxon>Hyphomicrobiales</taxon>
        <taxon>Nitrobacteraceae</taxon>
        <taxon>Variibacter</taxon>
    </lineage>
</organism>
<sequence>MKHALLLLAASLALTAPTFAQQGWDDYETKLITVSGAIIQSRYETPNAAIGVDTPEKMWTVVLAAPSRMTSRGVSADMISLGRSVIVQGYVSKTDKDEMRAERITVNGKTFEMR</sequence>
<protein>
    <recommendedName>
        <fullName evidence="4">DUF5666 domain-containing protein</fullName>
    </recommendedName>
</protein>
<dbReference type="RefSeq" id="WP_096351442.1">
    <property type="nucleotide sequence ID" value="NZ_AP014946.1"/>
</dbReference>
<evidence type="ECO:0000256" key="1">
    <source>
        <dbReference type="SAM" id="SignalP"/>
    </source>
</evidence>
<keyword evidence="1" id="KW-0732">Signal</keyword>
<accession>A0A0S3PQ55</accession>
<proteinExistence type="predicted"/>
<evidence type="ECO:0000313" key="3">
    <source>
        <dbReference type="Proteomes" id="UP000236884"/>
    </source>
</evidence>
<dbReference type="OrthoDB" id="512581at2"/>
<feature type="chain" id="PRO_5006615569" description="DUF5666 domain-containing protein" evidence="1">
    <location>
        <begin position="21"/>
        <end position="114"/>
    </location>
</feature>
<gene>
    <name evidence="2" type="ORF">GJW-30_1_00585</name>
</gene>
<dbReference type="KEGG" id="vgo:GJW-30_1_00585"/>
<dbReference type="AlphaFoldDB" id="A0A0S3PQ55"/>
<keyword evidence="3" id="KW-1185">Reference proteome</keyword>